<proteinExistence type="predicted"/>
<evidence type="ECO:0000313" key="3">
    <source>
        <dbReference type="Proteomes" id="UP000198510"/>
    </source>
</evidence>
<keyword evidence="2" id="KW-0378">Hydrolase</keyword>
<dbReference type="RefSeq" id="WP_089686238.1">
    <property type="nucleotide sequence ID" value="NZ_FNFO01000010.1"/>
</dbReference>
<dbReference type="AlphaFoldDB" id="A0A1G9QHB1"/>
<evidence type="ECO:0000313" key="2">
    <source>
        <dbReference type="EMBL" id="SDM10383.1"/>
    </source>
</evidence>
<dbReference type="GO" id="GO:0004519">
    <property type="term" value="F:endonuclease activity"/>
    <property type="evidence" value="ECO:0007669"/>
    <property type="project" value="UniProtKB-KW"/>
</dbReference>
<protein>
    <submittedName>
        <fullName evidence="2">HNH endonuclease</fullName>
    </submittedName>
</protein>
<keyword evidence="3" id="KW-1185">Reference proteome</keyword>
<dbReference type="OrthoDB" id="791350at2"/>
<dbReference type="Proteomes" id="UP000198510">
    <property type="component" value="Unassembled WGS sequence"/>
</dbReference>
<dbReference type="EMBL" id="FNFO01000010">
    <property type="protein sequence ID" value="SDM10383.1"/>
    <property type="molecule type" value="Genomic_DNA"/>
</dbReference>
<keyword evidence="2" id="KW-0255">Endonuclease</keyword>
<dbReference type="InterPro" id="IPR029471">
    <property type="entry name" value="HNH_5"/>
</dbReference>
<keyword evidence="2" id="KW-0540">Nuclease</keyword>
<reference evidence="2 3" key="1">
    <citation type="submission" date="2016-10" db="EMBL/GenBank/DDBJ databases">
        <authorList>
            <person name="de Groot N.N."/>
        </authorList>
    </citation>
    <scope>NUCLEOTIDE SEQUENCE [LARGE SCALE GENOMIC DNA]</scope>
    <source>
        <strain evidence="2 3">DSM 25186</strain>
    </source>
</reference>
<gene>
    <name evidence="2" type="ORF">SAMN05421823_110172</name>
</gene>
<evidence type="ECO:0000259" key="1">
    <source>
        <dbReference type="Pfam" id="PF14279"/>
    </source>
</evidence>
<sequence>MSSNYDAKRKRIFDIYSHDLKKYLQANRKQVFTSDGEVIDQPLYVCPLCLTFFPENAILGPEPFLTLEHVPPKSVGGKSKILTCKNCNNIAGAKLDKTLLHHLQTQPFLTKMPGAAIDAVFKFEENKVFKGTLANQDDKGFLITINPQAFPHFDQKMRKVFSGGKVDVSFQVPSESAKNQAYLRIAFLECFSLFGYDFLFNKNTEELCKQLVYGTESILPYSTYGRIKPSVPLKDELISLHVIKEPPELQAYLVVFQIKERRQGNKENIAMIIPGPGEQAWANYLHYGAFSEYGGDLNIKKIENFTGVADCQHFGYQKLWDVFLK</sequence>
<feature type="domain" description="HNH endonuclease 5" evidence="1">
    <location>
        <begin position="65"/>
        <end position="103"/>
    </location>
</feature>
<accession>A0A1G9QHB1</accession>
<name>A0A1G9QHB1_9BACT</name>
<dbReference type="Pfam" id="PF14279">
    <property type="entry name" value="HNH_5"/>
    <property type="match status" value="1"/>
</dbReference>
<dbReference type="STRING" id="1075417.SAMN05421823_110172"/>
<organism evidence="2 3">
    <name type="scientific">Catalinimonas alkaloidigena</name>
    <dbReference type="NCBI Taxonomy" id="1075417"/>
    <lineage>
        <taxon>Bacteria</taxon>
        <taxon>Pseudomonadati</taxon>
        <taxon>Bacteroidota</taxon>
        <taxon>Cytophagia</taxon>
        <taxon>Cytophagales</taxon>
        <taxon>Catalimonadaceae</taxon>
        <taxon>Catalinimonas</taxon>
    </lineage>
</organism>